<dbReference type="Proteomes" id="UP000737113">
    <property type="component" value="Unassembled WGS sequence"/>
</dbReference>
<organism evidence="10 11">
    <name type="scientific">Shewanella salipaludis</name>
    <dbReference type="NCBI Taxonomy" id="2723052"/>
    <lineage>
        <taxon>Bacteria</taxon>
        <taxon>Pseudomonadati</taxon>
        <taxon>Pseudomonadota</taxon>
        <taxon>Gammaproteobacteria</taxon>
        <taxon>Alteromonadales</taxon>
        <taxon>Shewanellaceae</taxon>
        <taxon>Shewanella</taxon>
    </lineage>
</organism>
<evidence type="ECO:0000313" key="11">
    <source>
        <dbReference type="Proteomes" id="UP000737113"/>
    </source>
</evidence>
<feature type="signal peptide" evidence="7">
    <location>
        <begin position="1"/>
        <end position="33"/>
    </location>
</feature>
<dbReference type="AlphaFoldDB" id="A0A972JIW5"/>
<dbReference type="GO" id="GO:0008933">
    <property type="term" value="F:peptidoglycan lytic transglycosylase activity"/>
    <property type="evidence" value="ECO:0007669"/>
    <property type="project" value="UniProtKB-UniRule"/>
</dbReference>
<evidence type="ECO:0000256" key="6">
    <source>
        <dbReference type="ARBA" id="ARBA00023316"/>
    </source>
</evidence>
<evidence type="ECO:0000256" key="8">
    <source>
        <dbReference type="SAM" id="MobiDB-lite"/>
    </source>
</evidence>
<dbReference type="Pfam" id="PF01464">
    <property type="entry name" value="SLT"/>
    <property type="match status" value="1"/>
</dbReference>
<dbReference type="SUPFAM" id="SSF53955">
    <property type="entry name" value="Lysozyme-like"/>
    <property type="match status" value="1"/>
</dbReference>
<keyword evidence="5 7" id="KW-0456">Lyase</keyword>
<dbReference type="PANTHER" id="PTHR35936">
    <property type="entry name" value="MEMBRANE-BOUND LYTIC MUREIN TRANSGLYCOSYLASE F"/>
    <property type="match status" value="1"/>
</dbReference>
<evidence type="ECO:0000259" key="9">
    <source>
        <dbReference type="SMART" id="SM00062"/>
    </source>
</evidence>
<gene>
    <name evidence="7 10" type="primary">mltF</name>
    <name evidence="10" type="ORF">HC757_10050</name>
</gene>
<comment type="caution">
    <text evidence="7">Lacks conserved residue(s) required for the propagation of feature annotation.</text>
</comment>
<dbReference type="GO" id="GO:0071555">
    <property type="term" value="P:cell wall organization"/>
    <property type="evidence" value="ECO:0007669"/>
    <property type="project" value="UniProtKB-KW"/>
</dbReference>
<feature type="region of interest" description="LT domain" evidence="7">
    <location>
        <begin position="271"/>
        <end position="498"/>
    </location>
</feature>
<dbReference type="GO" id="GO:0009253">
    <property type="term" value="P:peptidoglycan catabolic process"/>
    <property type="evidence" value="ECO:0007669"/>
    <property type="project" value="TreeGrafter"/>
</dbReference>
<keyword evidence="6 7" id="KW-0961">Cell wall biogenesis/degradation</keyword>
<evidence type="ECO:0000256" key="7">
    <source>
        <dbReference type="HAMAP-Rule" id="MF_02016"/>
    </source>
</evidence>
<dbReference type="RefSeq" id="WP_169564216.1">
    <property type="nucleotide sequence ID" value="NZ_JAAXYH010000006.1"/>
</dbReference>
<feature type="active site" evidence="7">
    <location>
        <position position="315"/>
    </location>
</feature>
<sequence length="498" mass="56670" precursor="true">MNKFTYSLFGPSRSRWLALLLCSLLSACQPAGIEDIDLAPPQPPLVELRVGTLYGPQIFMNSGQGFSGFDYEMASRFAEYLHLPMTMTPYPSRSELYQALKTGEIDIIAAGMSKTVSREEQFRLGPPLYKVNQVLVYREGLPPPQAIDQLEGSIAVIADSAFVDTLTQLQQDHPKLLWEQVYDKDNEELLTMIANGELDYTITDSTSLQINRRYLPELRDGMLLEQGLDVVWLLAPQDSDTLMSQLLAFWHSEQRAGTLAHLNEKYFGHVKRFDYVDTRAFIRAIDRVLPRYRKLFESYAGTLDWRKLAATSYQESHWDPNARSPTGVRGMMMLTMPTAKRVGISNRLDAEQSIRGGAIYLADIMDRLPDSIPENQRIWFALASYNIGMGHVEDARKLAEQMDLNPSAWRDIKKVLPLLQKRKYYQQTRYGYARGSEAVHYVDSIRRYYDTLVWIDNQERHLEVTAQPGILTPAEPQPVALSGDGPNEVPLAEPKLPR</sequence>
<evidence type="ECO:0000256" key="5">
    <source>
        <dbReference type="ARBA" id="ARBA00023239"/>
    </source>
</evidence>
<comment type="caution">
    <text evidence="10">The sequence shown here is derived from an EMBL/GenBank/DDBJ whole genome shotgun (WGS) entry which is preliminary data.</text>
</comment>
<dbReference type="Gene3D" id="3.40.190.10">
    <property type="entry name" value="Periplasmic binding protein-like II"/>
    <property type="match status" value="2"/>
</dbReference>
<dbReference type="InterPro" id="IPR008258">
    <property type="entry name" value="Transglycosylase_SLT_dom_1"/>
</dbReference>
<dbReference type="EMBL" id="JAAXYH010000006">
    <property type="protein sequence ID" value="NMH65513.1"/>
    <property type="molecule type" value="Genomic_DNA"/>
</dbReference>
<name>A0A972JIW5_9GAMM</name>
<accession>A0A972JIW5</accession>
<dbReference type="Pfam" id="PF00497">
    <property type="entry name" value="SBP_bac_3"/>
    <property type="match status" value="1"/>
</dbReference>
<dbReference type="EC" id="4.2.2.n1" evidence="7"/>
<dbReference type="GO" id="GO:0016998">
    <property type="term" value="P:cell wall macromolecule catabolic process"/>
    <property type="evidence" value="ECO:0007669"/>
    <property type="project" value="UniProtKB-UniRule"/>
</dbReference>
<dbReference type="Gene3D" id="1.10.530.10">
    <property type="match status" value="1"/>
</dbReference>
<proteinExistence type="inferred from homology"/>
<keyword evidence="11" id="KW-1185">Reference proteome</keyword>
<dbReference type="InterPro" id="IPR023346">
    <property type="entry name" value="Lysozyme-like_dom_sf"/>
</dbReference>
<evidence type="ECO:0000256" key="1">
    <source>
        <dbReference type="ARBA" id="ARBA00010333"/>
    </source>
</evidence>
<feature type="region of interest" description="Disordered" evidence="8">
    <location>
        <begin position="467"/>
        <end position="498"/>
    </location>
</feature>
<comment type="similarity">
    <text evidence="7">In the N-terminal section; belongs to the bacterial solute-binding protein 3 family.</text>
</comment>
<dbReference type="PROSITE" id="PS51257">
    <property type="entry name" value="PROKAR_LIPOPROTEIN"/>
    <property type="match status" value="1"/>
</dbReference>
<protein>
    <recommendedName>
        <fullName evidence="7">Membrane-bound lytic murein transglycosylase F</fullName>
        <ecNumber evidence="7">4.2.2.n1</ecNumber>
    </recommendedName>
    <alternativeName>
        <fullName evidence="7">Murein lyase F</fullName>
    </alternativeName>
</protein>
<evidence type="ECO:0000256" key="4">
    <source>
        <dbReference type="ARBA" id="ARBA00023237"/>
    </source>
</evidence>
<comment type="similarity">
    <text evidence="7">In the C-terminal section; belongs to the transglycosylase Slt family.</text>
</comment>
<dbReference type="SUPFAM" id="SSF53850">
    <property type="entry name" value="Periplasmic binding protein-like II"/>
    <property type="match status" value="1"/>
</dbReference>
<feature type="domain" description="Solute-binding protein family 3/N-terminal" evidence="9">
    <location>
        <begin position="47"/>
        <end position="270"/>
    </location>
</feature>
<evidence type="ECO:0000313" key="10">
    <source>
        <dbReference type="EMBL" id="NMH65513.1"/>
    </source>
</evidence>
<reference evidence="10" key="1">
    <citation type="submission" date="2020-04" db="EMBL/GenBank/DDBJ databases">
        <title>Description of Shewanella salipaludis sp. nov., isolated from a salt marsh.</title>
        <authorList>
            <person name="Park S."/>
            <person name="Yoon J.-H."/>
        </authorList>
    </citation>
    <scope>NUCLEOTIDE SEQUENCE</scope>
    <source>
        <strain evidence="10">SHSM-M6</strain>
    </source>
</reference>
<dbReference type="InterPro" id="IPR001638">
    <property type="entry name" value="Solute-binding_3/MltF_N"/>
</dbReference>
<dbReference type="PANTHER" id="PTHR35936:SF32">
    <property type="entry name" value="MEMBRANE-BOUND LYTIC MUREIN TRANSGLYCOSYLASE F"/>
    <property type="match status" value="1"/>
</dbReference>
<comment type="function">
    <text evidence="7">Murein-degrading enzyme that degrades murein glycan strands and insoluble, high-molecular weight murein sacculi, with the concomitant formation of a 1,6-anhydromuramoyl product. Lytic transglycosylases (LTs) play an integral role in the metabolism of the peptidoglycan (PG) sacculus. Their lytic action creates space within the PG sacculus to allow for its expansion as well as for the insertion of various structures such as secretion systems and flagella.</text>
</comment>
<keyword evidence="4 7" id="KW-0998">Cell outer membrane</keyword>
<dbReference type="HAMAP" id="MF_02016">
    <property type="entry name" value="MltF"/>
    <property type="match status" value="1"/>
</dbReference>
<dbReference type="SMART" id="SM00062">
    <property type="entry name" value="PBPb"/>
    <property type="match status" value="1"/>
</dbReference>
<evidence type="ECO:0000256" key="3">
    <source>
        <dbReference type="ARBA" id="ARBA00023136"/>
    </source>
</evidence>
<dbReference type="CDD" id="cd13403">
    <property type="entry name" value="MLTF-like"/>
    <property type="match status" value="1"/>
</dbReference>
<dbReference type="FunFam" id="1.10.530.10:FF:000003">
    <property type="entry name" value="Membrane-bound lytic murein transglycosylase F"/>
    <property type="match status" value="1"/>
</dbReference>
<comment type="domain">
    <text evidence="7">The N-terminal domain does not have lytic activity and probably modulates enzymatic activity. The C-terminal domain is the catalytic active domain.</text>
</comment>
<keyword evidence="2 7" id="KW-0732">Signal</keyword>
<dbReference type="InterPro" id="IPR023703">
    <property type="entry name" value="MltF"/>
</dbReference>
<dbReference type="NCBIfam" id="NF008112">
    <property type="entry name" value="PRK10859.1"/>
    <property type="match status" value="1"/>
</dbReference>
<dbReference type="GO" id="GO:0009279">
    <property type="term" value="C:cell outer membrane"/>
    <property type="evidence" value="ECO:0007669"/>
    <property type="project" value="UniProtKB-SubCell"/>
</dbReference>
<evidence type="ECO:0000256" key="2">
    <source>
        <dbReference type="ARBA" id="ARBA00022729"/>
    </source>
</evidence>
<comment type="similarity">
    <text evidence="1">Belongs to the bacterial solute-binding protein 3 family.</text>
</comment>
<comment type="catalytic activity">
    <reaction evidence="7">
        <text>Exolytic cleavage of the (1-&gt;4)-beta-glycosidic linkage between N-acetylmuramic acid (MurNAc) and N-acetylglucosamine (GlcNAc) residues in peptidoglycan, from either the reducing or the non-reducing ends of the peptidoglycan chains, with concomitant formation of a 1,6-anhydrobond in the MurNAc residue.</text>
        <dbReference type="EC" id="4.2.2.n1"/>
    </reaction>
</comment>
<keyword evidence="3 7" id="KW-0472">Membrane</keyword>
<dbReference type="CDD" id="cd01009">
    <property type="entry name" value="PBP2_YfhD_N"/>
    <property type="match status" value="1"/>
</dbReference>
<feature type="chain" id="PRO_5038203780" description="Membrane-bound lytic murein transglycosylase F" evidence="7">
    <location>
        <begin position="34"/>
        <end position="498"/>
    </location>
</feature>
<comment type="subcellular location">
    <subcellularLocation>
        <location evidence="7">Cell outer membrane</location>
        <topology evidence="7">Peripheral membrane protein</topology>
    </subcellularLocation>
    <text evidence="7">Attached to the inner leaflet of the outer membrane.</text>
</comment>